<gene>
    <name evidence="1" type="ORF">R1sor_013571</name>
</gene>
<evidence type="ECO:0000313" key="2">
    <source>
        <dbReference type="Proteomes" id="UP001633002"/>
    </source>
</evidence>
<name>A0ABD3H9J9_9MARC</name>
<evidence type="ECO:0000313" key="1">
    <source>
        <dbReference type="EMBL" id="KAL3687262.1"/>
    </source>
</evidence>
<sequence length="229" mass="25431">MLGSIFQIVTQIKKEVMGEIILMKATVTLLKSDLHKLSSQIGAQTELKSQDAIDSLRSDMQDIKWRSNSPRSKPWRTELTGCRASLQRRLEELRADIHQLHEQSGKKIAELDSQVQTTVSSGPGLPAPDIKQTLAETLELRFCSYVDVTHDSQAQLACEHDQERVAIATRRLNLMVVGLLEAVEEDTKEQAINFLQNTLSIANPGVEKASRIALLTLSLRLCVVGCSTL</sequence>
<organism evidence="1 2">
    <name type="scientific">Riccia sorocarpa</name>
    <dbReference type="NCBI Taxonomy" id="122646"/>
    <lineage>
        <taxon>Eukaryota</taxon>
        <taxon>Viridiplantae</taxon>
        <taxon>Streptophyta</taxon>
        <taxon>Embryophyta</taxon>
        <taxon>Marchantiophyta</taxon>
        <taxon>Marchantiopsida</taxon>
        <taxon>Marchantiidae</taxon>
        <taxon>Marchantiales</taxon>
        <taxon>Ricciaceae</taxon>
        <taxon>Riccia</taxon>
    </lineage>
</organism>
<proteinExistence type="predicted"/>
<accession>A0ABD3H9J9</accession>
<comment type="caution">
    <text evidence="1">The sequence shown here is derived from an EMBL/GenBank/DDBJ whole genome shotgun (WGS) entry which is preliminary data.</text>
</comment>
<dbReference type="Proteomes" id="UP001633002">
    <property type="component" value="Unassembled WGS sequence"/>
</dbReference>
<keyword evidence="2" id="KW-1185">Reference proteome</keyword>
<dbReference type="EMBL" id="JBJQOH010000004">
    <property type="protein sequence ID" value="KAL3687262.1"/>
    <property type="molecule type" value="Genomic_DNA"/>
</dbReference>
<reference evidence="1 2" key="1">
    <citation type="submission" date="2024-09" db="EMBL/GenBank/DDBJ databases">
        <title>Chromosome-scale assembly of Riccia sorocarpa.</title>
        <authorList>
            <person name="Paukszto L."/>
        </authorList>
    </citation>
    <scope>NUCLEOTIDE SEQUENCE [LARGE SCALE GENOMIC DNA]</scope>
    <source>
        <strain evidence="1">LP-2024</strain>
        <tissue evidence="1">Aerial parts of the thallus</tissue>
    </source>
</reference>
<dbReference type="AlphaFoldDB" id="A0ABD3H9J9"/>
<protein>
    <submittedName>
        <fullName evidence="1">Uncharacterized protein</fullName>
    </submittedName>
</protein>